<organism evidence="1 2">
    <name type="scientific">Entomophthora muscae</name>
    <dbReference type="NCBI Taxonomy" id="34485"/>
    <lineage>
        <taxon>Eukaryota</taxon>
        <taxon>Fungi</taxon>
        <taxon>Fungi incertae sedis</taxon>
        <taxon>Zoopagomycota</taxon>
        <taxon>Entomophthoromycotina</taxon>
        <taxon>Entomophthoromycetes</taxon>
        <taxon>Entomophthorales</taxon>
        <taxon>Entomophthoraceae</taxon>
        <taxon>Entomophthora</taxon>
    </lineage>
</organism>
<sequence length="256" mass="29299">MDEFSNSEEEYSSYWVEWFLQTKGNEYLCEVDEDFLSDRFNLTGLNSFVPHYSMALDLINDNFGNDSKKIDDETKRVVDDSAKKLYGLIHARFIVTARGLLKMAEKYRQGDFGRCPRTLCKGACVLPHGQHDYLGEGKVRLYCPKCEDIYTPKSSRHSNMDGAFFGTTFAPFFFLSYPNLIPRHNPNDQYTPRIFGFKVHHSAKVHRLQYRLMAPEFQLQARKRLGLEKPRSVEAPALGAATARAQKGESSPSAMN</sequence>
<gene>
    <name evidence="1" type="primary">CKB2</name>
    <name evidence="1" type="ORF">DSO57_1006857</name>
</gene>
<accession>A0ACC2SKD7</accession>
<keyword evidence="2" id="KW-1185">Reference proteome</keyword>
<proteinExistence type="predicted"/>
<name>A0ACC2SKD7_9FUNG</name>
<comment type="caution">
    <text evidence="1">The sequence shown here is derived from an EMBL/GenBank/DDBJ whole genome shotgun (WGS) entry which is preliminary data.</text>
</comment>
<reference evidence="1" key="1">
    <citation type="submission" date="2022-04" db="EMBL/GenBank/DDBJ databases">
        <title>Genome of the entomopathogenic fungus Entomophthora muscae.</title>
        <authorList>
            <person name="Elya C."/>
            <person name="Lovett B.R."/>
            <person name="Lee E."/>
            <person name="Macias A.M."/>
            <person name="Hajek A.E."/>
            <person name="De Bivort B.L."/>
            <person name="Kasson M.T."/>
            <person name="De Fine Licht H.H."/>
            <person name="Stajich J.E."/>
        </authorList>
    </citation>
    <scope>NUCLEOTIDE SEQUENCE</scope>
    <source>
        <strain evidence="1">Berkeley</strain>
    </source>
</reference>
<evidence type="ECO:0000313" key="2">
    <source>
        <dbReference type="Proteomes" id="UP001165960"/>
    </source>
</evidence>
<dbReference type="EMBL" id="QTSX02004990">
    <property type="protein sequence ID" value="KAJ9062790.1"/>
    <property type="molecule type" value="Genomic_DNA"/>
</dbReference>
<dbReference type="Proteomes" id="UP001165960">
    <property type="component" value="Unassembled WGS sequence"/>
</dbReference>
<protein>
    <submittedName>
        <fullName evidence="1">Casein kinase 2 regulatory subunit</fullName>
    </submittedName>
</protein>
<evidence type="ECO:0000313" key="1">
    <source>
        <dbReference type="EMBL" id="KAJ9062790.1"/>
    </source>
</evidence>